<dbReference type="EMBL" id="JACGDE010000001">
    <property type="protein sequence ID" value="MBA6063455.1"/>
    <property type="molecule type" value="Genomic_DNA"/>
</dbReference>
<protein>
    <recommendedName>
        <fullName evidence="1">Dermonecrotic toxin N-terminal domain-containing protein</fullName>
    </recommendedName>
</protein>
<dbReference type="RefSeq" id="WP_182321866.1">
    <property type="nucleotide sequence ID" value="NZ_JACGDE010000001.1"/>
</dbReference>
<evidence type="ECO:0000313" key="2">
    <source>
        <dbReference type="EMBL" id="MBA6063455.1"/>
    </source>
</evidence>
<dbReference type="InterPro" id="IPR046673">
    <property type="entry name" value="ToxA_N"/>
</dbReference>
<accession>A0A7W2PWI5</accession>
<comment type="caution">
    <text evidence="2">The sequence shown here is derived from an EMBL/GenBank/DDBJ whole genome shotgun (WGS) entry which is preliminary data.</text>
</comment>
<evidence type="ECO:0000313" key="3">
    <source>
        <dbReference type="Proteomes" id="UP000541770"/>
    </source>
</evidence>
<dbReference type="Proteomes" id="UP000541770">
    <property type="component" value="Unassembled WGS sequence"/>
</dbReference>
<name>A0A7W2PWI5_9PSED</name>
<feature type="domain" description="Dermonecrotic toxin N-terminal" evidence="1">
    <location>
        <begin position="369"/>
        <end position="615"/>
    </location>
</feature>
<sequence length="1560" mass="170529">MTTPSTPLFDFKGAAARQFANRPTLRQVASTQVLSLLLEHLPWLASVTPALTDADPLMLDSPVPGTNYYTTDSLVDLVLQAMVAEQPMNLEALEGRHHNLGLVATHRFAGSRSEFDTRRLSGVTDAFNGLLARLPELFCQAQLDYWQGRGSAGKSRDRWLQLLLKMALLSNLPAQGLDAKAQACVRGLIEGGAEQPATFVVQARLGWDDQVFTVVQPGLLVVGEWDEAQVVLWCRPSTQVTAFASLEAFGLALRDALALAHSFDTLNWERHALEGNVFAQQSALLLARMCEHIAQLRLRGLSVARMEALFAQLSDPAQWLLGGYFHDDGVQAKLPPGLSSASASDSFAAQEALLSMALAQAQAEGGSALDGVQDLQTYARERLREQLLADYPVEANYFPDDLLLSLATAEGIPGGAGSGAGGGEPLTDRGEVSLTAFAIGNLSSLGAAVIKGIRHRTGQLIMPWLTVDYLKGVVQRVDIGGKYPRYVATTLGDPSSRAQRTRHFAREWRQGLLFSALLAKLDGKVSDAGLQHVVDFCQGHLDPESPSSVLAPLAFKRRPDATHSDLVQAMYVLFCAQPSRVLLYRPLYAKDTLLEYASLEAMMAAIRASTELQQSLVAWMNPTARSIYDHGGFKEPHIGSIGIDPYNLPEKPAPAELASCHWATGVDEKLYAANQALRVALADAQSTSTAESRWALLGQGAWLLFDVASLALRGPVASAAWLVQTLSALDSDLEAVAHSDYFNRDAATVDLIINTGMTLLHAHLPKAPPADAKPLPGAAAFTQAPAQDGRYQALKVVPSQGRVTSPGPLAWPEPVVGDAAVVDFSWRGNQGFNDLPPSRRKALMAMRSNVALAGEQPQASGVYRVAGQDCVPMLGEVFAVSASDDGIRVVDPAGGHGPYLSYEAGAWRVDTRLRLRGGMPKPSLEKQFNRMLTQIDRLTLESNQAAGVLKPTLDEALVLQRKHDQLCVLEAAERKRRLDAEMTGDTCFDKVGSDRLMTSYQARLAELNTALKAKRLEALSALDAVMAPDRKQIAQIKVMLEPKYGRYRQHGAGALLDGQLNLLTQSTIRNADFALTELYTLADYAHISEMRKQFRGKYLFEVAEQYRQFRNELIDLCEINERVLALHGELDVLLLGVPDTLNVSATTTARSVAQLIMGRRFTTIDLRFQHVLNLAEAALRLESRSMPRRLLRFQRGLVNPALNRASSAHGDSLKANLSAADRISILQEAWDVYTAAIVHSLHIEPQAGELLDPVMLRRYRAHMILLKEDAGRRLVDAIAEQDGAPTSSGRVPYPVAQEPKRIIRNDDGQLLIATEVDHEGRVVLEVRQSITDKVLQVFERQGDAWVERVEDAPAPSVQPGPSIDVVAQVKALLADHQDLLDAAQAYVQDDVSGALLDRLLSEQVKVLEQALAGFAEQGAQATATVPLRKALEALKTYRVEQLTLLYGKTPYPTAKGLRFLHEQQLIKVEYVRRESSVNTSPFDEFKIVRLNAPAGSKGRPLWAAHFHLPSQAANLADFTHAHLKLWSQRLLGRQYEAASGQRVHRGRLEQADVQGIIPLT</sequence>
<organism evidence="2 3">
    <name type="scientific">Pseudomonas mosselii</name>
    <dbReference type="NCBI Taxonomy" id="78327"/>
    <lineage>
        <taxon>Bacteria</taxon>
        <taxon>Pseudomonadati</taxon>
        <taxon>Pseudomonadota</taxon>
        <taxon>Gammaproteobacteria</taxon>
        <taxon>Pseudomonadales</taxon>
        <taxon>Pseudomonadaceae</taxon>
        <taxon>Pseudomonas</taxon>
    </lineage>
</organism>
<gene>
    <name evidence="2" type="ORF">H4C75_01585</name>
</gene>
<proteinExistence type="predicted"/>
<dbReference type="Pfam" id="PF20178">
    <property type="entry name" value="ToxA_N"/>
    <property type="match status" value="1"/>
</dbReference>
<reference evidence="2 3" key="1">
    <citation type="submission" date="2020-07" db="EMBL/GenBank/DDBJ databases">
        <title>Diversity of carbapenemase encoding genes among Pseudomonas putida group clinical isolates in a tertiary Brazilian hospital.</title>
        <authorList>
            <person name="Alberto-Lei F."/>
            <person name="Nodari C.S."/>
            <person name="Streling A.P."/>
            <person name="Paulino J.T."/>
            <person name="Bessa-Neto F.O."/>
            <person name="Cayo R."/>
            <person name="Gales A.C."/>
        </authorList>
    </citation>
    <scope>NUCLEOTIDE SEQUENCE [LARGE SCALE GENOMIC DNA]</scope>
    <source>
        <strain evidence="2 3">14802</strain>
    </source>
</reference>
<evidence type="ECO:0000259" key="1">
    <source>
        <dbReference type="Pfam" id="PF20178"/>
    </source>
</evidence>